<dbReference type="EMBL" id="CP139960">
    <property type="protein sequence ID" value="WQD40052.1"/>
    <property type="molecule type" value="Genomic_DNA"/>
</dbReference>
<evidence type="ECO:0000313" key="1">
    <source>
        <dbReference type="EMBL" id="WQD40052.1"/>
    </source>
</evidence>
<dbReference type="Proteomes" id="UP001325680">
    <property type="component" value="Chromosome"/>
</dbReference>
<evidence type="ECO:0000313" key="2">
    <source>
        <dbReference type="Proteomes" id="UP001325680"/>
    </source>
</evidence>
<sequence length="139" mass="15823">MNIEEMTSLELAEVTRLKDLFFKKNNLSDNNDALSCIKDKVDVLKNSSLSDDAVIDNCFQIGSAYGILIQDYFGWNWSKIKTANQFAYAICSPDLSYGIQVYYYFNLLLTTDKVNNVVLLFNMISELQKTGDKSITFLV</sequence>
<organism evidence="1 2">
    <name type="scientific">Niabella yanshanensis</name>
    <dbReference type="NCBI Taxonomy" id="577386"/>
    <lineage>
        <taxon>Bacteria</taxon>
        <taxon>Pseudomonadati</taxon>
        <taxon>Bacteroidota</taxon>
        <taxon>Chitinophagia</taxon>
        <taxon>Chitinophagales</taxon>
        <taxon>Chitinophagaceae</taxon>
        <taxon>Niabella</taxon>
    </lineage>
</organism>
<keyword evidence="2" id="KW-1185">Reference proteome</keyword>
<reference evidence="1 2" key="1">
    <citation type="submission" date="2023-12" db="EMBL/GenBank/DDBJ databases">
        <title>Genome sequencing and assembly of bacterial species from a model synthetic community.</title>
        <authorList>
            <person name="Hogle S.L."/>
        </authorList>
    </citation>
    <scope>NUCLEOTIDE SEQUENCE [LARGE SCALE GENOMIC DNA]</scope>
    <source>
        <strain evidence="1 2">HAMBI_3031</strain>
    </source>
</reference>
<evidence type="ECO:0008006" key="3">
    <source>
        <dbReference type="Google" id="ProtNLM"/>
    </source>
</evidence>
<dbReference type="RefSeq" id="WP_114789442.1">
    <property type="nucleotide sequence ID" value="NZ_CP139960.1"/>
</dbReference>
<proteinExistence type="predicted"/>
<protein>
    <recommendedName>
        <fullName evidence="3">DUF3806 domain-containing protein</fullName>
    </recommendedName>
</protein>
<name>A0ABZ0WCZ9_9BACT</name>
<accession>A0ABZ0WCZ9</accession>
<gene>
    <name evidence="1" type="ORF">U0035_07830</name>
</gene>